<keyword evidence="2" id="KW-1133">Transmembrane helix</keyword>
<evidence type="ECO:0000313" key="4">
    <source>
        <dbReference type="EMBL" id="KYF46973.1"/>
    </source>
</evidence>
<feature type="transmembrane region" description="Helical" evidence="2">
    <location>
        <begin position="231"/>
        <end position="254"/>
    </location>
</feature>
<feature type="signal peptide" evidence="3">
    <location>
        <begin position="1"/>
        <end position="30"/>
    </location>
</feature>
<evidence type="ECO:0000313" key="5">
    <source>
        <dbReference type="Proteomes" id="UP000075420"/>
    </source>
</evidence>
<dbReference type="InterPro" id="IPR011990">
    <property type="entry name" value="TPR-like_helical_dom_sf"/>
</dbReference>
<accession>A0A150NYJ8</accession>
<feature type="compositionally biased region" description="Pro residues" evidence="1">
    <location>
        <begin position="191"/>
        <end position="203"/>
    </location>
</feature>
<organism evidence="4 5">
    <name type="scientific">Sorangium cellulosum</name>
    <name type="common">Polyangium cellulosum</name>
    <dbReference type="NCBI Taxonomy" id="56"/>
    <lineage>
        <taxon>Bacteria</taxon>
        <taxon>Pseudomonadati</taxon>
        <taxon>Myxococcota</taxon>
        <taxon>Polyangia</taxon>
        <taxon>Polyangiales</taxon>
        <taxon>Polyangiaceae</taxon>
        <taxon>Sorangium</taxon>
    </lineage>
</organism>
<feature type="transmembrane region" description="Helical" evidence="2">
    <location>
        <begin position="289"/>
        <end position="307"/>
    </location>
</feature>
<keyword evidence="2" id="KW-0812">Transmembrane</keyword>
<proteinExistence type="predicted"/>
<keyword evidence="2" id="KW-0472">Membrane</keyword>
<sequence>MRLRRARGVRVACRAIMCAVLCTMSHVASAQSNDPKVRAQELFEQGRAAVEARDCVHAIPLFRRSQATYPSRGALLNLAQCEADIGRVASAWQHFRELLGQLTPGDSRFPITQQRIAELEPRVPKLVVEVAEGVPVAELLLDQAPLPQASIGGELPVDPGNHTVVARWSDGRQTDVRVFIAERARKVVRLEPPPATGAPPPPATAVSTTPQLASPPPHDASGSPSSVRRSLAFAIGGVGAAALGGSLITGGLALGTKGELEEECPTPSQCTEHGISLSSRGQTLTTTSTVLGAIGLAGIGAGLVLLLTTPEQGTSVALAPAVLPGGGGALLRSRF</sequence>
<dbReference type="Gene3D" id="1.25.40.10">
    <property type="entry name" value="Tetratricopeptide repeat domain"/>
    <property type="match status" value="1"/>
</dbReference>
<dbReference type="AlphaFoldDB" id="A0A150NYJ8"/>
<reference evidence="4 5" key="1">
    <citation type="submission" date="2014-02" db="EMBL/GenBank/DDBJ databases">
        <title>The small core and large imbalanced accessory genome model reveals a collaborative survival strategy of Sorangium cellulosum strains in nature.</title>
        <authorList>
            <person name="Han K."/>
            <person name="Peng R."/>
            <person name="Blom J."/>
            <person name="Li Y.-Z."/>
        </authorList>
    </citation>
    <scope>NUCLEOTIDE SEQUENCE [LARGE SCALE GENOMIC DNA]</scope>
    <source>
        <strain evidence="4 5">So0157-25</strain>
    </source>
</reference>
<gene>
    <name evidence="4" type="ORF">BE08_29215</name>
</gene>
<comment type="caution">
    <text evidence="4">The sequence shown here is derived from an EMBL/GenBank/DDBJ whole genome shotgun (WGS) entry which is preliminary data.</text>
</comment>
<dbReference type="Proteomes" id="UP000075420">
    <property type="component" value="Unassembled WGS sequence"/>
</dbReference>
<feature type="chain" id="PRO_5007565225" evidence="3">
    <location>
        <begin position="31"/>
        <end position="335"/>
    </location>
</feature>
<evidence type="ECO:0000256" key="2">
    <source>
        <dbReference type="SAM" id="Phobius"/>
    </source>
</evidence>
<dbReference type="EMBL" id="JELY01003687">
    <property type="protein sequence ID" value="KYF46973.1"/>
    <property type="molecule type" value="Genomic_DNA"/>
</dbReference>
<name>A0A150NYJ8_SORCE</name>
<dbReference type="SUPFAM" id="SSF48452">
    <property type="entry name" value="TPR-like"/>
    <property type="match status" value="1"/>
</dbReference>
<feature type="region of interest" description="Disordered" evidence="1">
    <location>
        <begin position="190"/>
        <end position="226"/>
    </location>
</feature>
<protein>
    <submittedName>
        <fullName evidence="4">Preprotein translocase subunit TatA</fullName>
    </submittedName>
</protein>
<evidence type="ECO:0000256" key="3">
    <source>
        <dbReference type="SAM" id="SignalP"/>
    </source>
</evidence>
<evidence type="ECO:0000256" key="1">
    <source>
        <dbReference type="SAM" id="MobiDB-lite"/>
    </source>
</evidence>
<keyword evidence="3" id="KW-0732">Signal</keyword>